<accession>A0A914V9A2</accession>
<evidence type="ECO:0000313" key="7">
    <source>
        <dbReference type="Proteomes" id="UP000887566"/>
    </source>
</evidence>
<dbReference type="Gene3D" id="3.30.70.870">
    <property type="entry name" value="Elongation Factor G (Translational Gtpase), domain 3"/>
    <property type="match status" value="1"/>
</dbReference>
<keyword evidence="7" id="KW-1185">Reference proteome</keyword>
<dbReference type="Pfam" id="PF22042">
    <property type="entry name" value="EF-G_D2"/>
    <property type="match status" value="1"/>
</dbReference>
<dbReference type="Pfam" id="PF00679">
    <property type="entry name" value="EFG_C"/>
    <property type="match status" value="1"/>
</dbReference>
<feature type="region of interest" description="Disordered" evidence="4">
    <location>
        <begin position="129"/>
        <end position="150"/>
    </location>
</feature>
<evidence type="ECO:0000259" key="5">
    <source>
        <dbReference type="SMART" id="SM00838"/>
    </source>
</evidence>
<organism evidence="7 8">
    <name type="scientific">Plectus sambesii</name>
    <dbReference type="NCBI Taxonomy" id="2011161"/>
    <lineage>
        <taxon>Eukaryota</taxon>
        <taxon>Metazoa</taxon>
        <taxon>Ecdysozoa</taxon>
        <taxon>Nematoda</taxon>
        <taxon>Chromadorea</taxon>
        <taxon>Plectida</taxon>
        <taxon>Plectina</taxon>
        <taxon>Plectoidea</taxon>
        <taxon>Plectidae</taxon>
        <taxon>Plectus</taxon>
    </lineage>
</organism>
<dbReference type="Gene3D" id="3.40.50.300">
    <property type="entry name" value="P-loop containing nucleotide triphosphate hydrolases"/>
    <property type="match status" value="1"/>
</dbReference>
<dbReference type="SUPFAM" id="SSF50447">
    <property type="entry name" value="Translation proteins"/>
    <property type="match status" value="1"/>
</dbReference>
<keyword evidence="3" id="KW-0342">GTP-binding</keyword>
<dbReference type="InterPro" id="IPR005517">
    <property type="entry name" value="Transl_elong_EFG/EF2_IV"/>
</dbReference>
<dbReference type="GO" id="GO:0032543">
    <property type="term" value="P:mitochondrial translation"/>
    <property type="evidence" value="ECO:0007669"/>
    <property type="project" value="TreeGrafter"/>
</dbReference>
<dbReference type="InterPro" id="IPR009000">
    <property type="entry name" value="Transl_B-barrel_sf"/>
</dbReference>
<dbReference type="InterPro" id="IPR053905">
    <property type="entry name" value="EF-G-like_DII"/>
</dbReference>
<dbReference type="SMART" id="SM00889">
    <property type="entry name" value="EFG_IV"/>
    <property type="match status" value="1"/>
</dbReference>
<dbReference type="WBParaSite" id="PSAMB.scaffold1685size28741.g14408.t1">
    <property type="protein sequence ID" value="PSAMB.scaffold1685size28741.g14408.t1"/>
    <property type="gene ID" value="PSAMB.scaffold1685size28741.g14408"/>
</dbReference>
<dbReference type="InterPro" id="IPR041095">
    <property type="entry name" value="EFG_II"/>
</dbReference>
<dbReference type="Pfam" id="PF14492">
    <property type="entry name" value="EFG_III"/>
    <property type="match status" value="1"/>
</dbReference>
<evidence type="ECO:0000256" key="1">
    <source>
        <dbReference type="ARBA" id="ARBA00022741"/>
    </source>
</evidence>
<dbReference type="GO" id="GO:0003924">
    <property type="term" value="F:GTPase activity"/>
    <property type="evidence" value="ECO:0007669"/>
    <property type="project" value="TreeGrafter"/>
</dbReference>
<feature type="domain" description="Elongation factor EFG" evidence="5">
    <location>
        <begin position="387"/>
        <end position="479"/>
    </location>
</feature>
<dbReference type="Proteomes" id="UP000887566">
    <property type="component" value="Unplaced"/>
</dbReference>
<sequence>MPVCCGTALRNRGVRTVMDMVLDCLPNPSERHHPFVDFYEEDLCALVFKTSHSKRRGPLTFARIYSGELRNNATVFNASRQMSESGVKVFIPHSDQLQDVEKVTAGNIAVLSGLKGTVTGDTLVKSESSAKKAAKRHHASKHDRLNPSADVALTDDFDDMTVEAEGEGRSTEGGSTAVGLVLAGIDPPEPVFFCSIEPPSLAELHPFERALNELLVEDPSLRMRIDKERQQTILEGMGELHIEIVKDRLLREYGINAFLGPLQIAYRERIESAVRHAHTVVDTINDLTMNIRLDFSIAPNPGSGPLKQVQIDLEDENAPFIRRGWFAAIKEGCENAMLNGPVLGFPVQDVSVTLRAIVASGGKVNPALISACANICLTDAMKLANAHILEPIMRIEVTVLGDSAEIATQGVTKELGRRRAEVLAVDGDGMTFSAVHARAPLADLIGFASAVRAATSGLGSLHMELDGYHRMTPEEQSHLVQRVKAGHVV</sequence>
<evidence type="ECO:0000256" key="4">
    <source>
        <dbReference type="SAM" id="MobiDB-lite"/>
    </source>
</evidence>
<dbReference type="Gene3D" id="3.30.70.240">
    <property type="match status" value="1"/>
</dbReference>
<evidence type="ECO:0000259" key="6">
    <source>
        <dbReference type="SMART" id="SM00889"/>
    </source>
</evidence>
<dbReference type="InterPro" id="IPR020568">
    <property type="entry name" value="Ribosomal_Su5_D2-typ_SF"/>
</dbReference>
<dbReference type="InterPro" id="IPR009022">
    <property type="entry name" value="EFG_III"/>
</dbReference>
<dbReference type="Gene3D" id="2.40.30.10">
    <property type="entry name" value="Translation factors"/>
    <property type="match status" value="1"/>
</dbReference>
<dbReference type="CDD" id="cd01514">
    <property type="entry name" value="Elongation_Factor_C"/>
    <property type="match status" value="1"/>
</dbReference>
<dbReference type="InterPro" id="IPR035647">
    <property type="entry name" value="EFG_III/V"/>
</dbReference>
<dbReference type="SUPFAM" id="SSF54980">
    <property type="entry name" value="EF-G C-terminal domain-like"/>
    <property type="match status" value="2"/>
</dbReference>
<dbReference type="GO" id="GO:0005525">
    <property type="term" value="F:GTP binding"/>
    <property type="evidence" value="ECO:0007669"/>
    <property type="project" value="UniProtKB-KW"/>
</dbReference>
<dbReference type="InterPro" id="IPR027417">
    <property type="entry name" value="P-loop_NTPase"/>
</dbReference>
<keyword evidence="2" id="KW-0648">Protein biosynthesis</keyword>
<keyword evidence="1" id="KW-0547">Nucleotide-binding</keyword>
<evidence type="ECO:0000256" key="3">
    <source>
        <dbReference type="ARBA" id="ARBA00023134"/>
    </source>
</evidence>
<dbReference type="Pfam" id="PF03764">
    <property type="entry name" value="EFG_IV"/>
    <property type="match status" value="1"/>
</dbReference>
<dbReference type="Gene3D" id="3.30.230.10">
    <property type="match status" value="1"/>
</dbReference>
<dbReference type="GO" id="GO:0005739">
    <property type="term" value="C:mitochondrion"/>
    <property type="evidence" value="ECO:0007669"/>
    <property type="project" value="TreeGrafter"/>
</dbReference>
<dbReference type="AlphaFoldDB" id="A0A914V9A2"/>
<dbReference type="PANTHER" id="PTHR43261:SF1">
    <property type="entry name" value="RIBOSOME-RELEASING FACTOR 2, MITOCHONDRIAL"/>
    <property type="match status" value="1"/>
</dbReference>
<protein>
    <submittedName>
        <fullName evidence="8">Uncharacterized protein</fullName>
    </submittedName>
</protein>
<dbReference type="SUPFAM" id="SSF54211">
    <property type="entry name" value="Ribosomal protein S5 domain 2-like"/>
    <property type="match status" value="1"/>
</dbReference>
<reference evidence="8" key="1">
    <citation type="submission" date="2022-11" db="UniProtKB">
        <authorList>
            <consortium name="WormBaseParasite"/>
        </authorList>
    </citation>
    <scope>IDENTIFICATION</scope>
</reference>
<evidence type="ECO:0000256" key="2">
    <source>
        <dbReference type="ARBA" id="ARBA00022917"/>
    </source>
</evidence>
<proteinExistence type="predicted"/>
<dbReference type="InterPro" id="IPR014721">
    <property type="entry name" value="Ribsml_uS5_D2-typ_fold_subgr"/>
</dbReference>
<feature type="compositionally biased region" description="Basic residues" evidence="4">
    <location>
        <begin position="132"/>
        <end position="141"/>
    </location>
</feature>
<dbReference type="CDD" id="cd16262">
    <property type="entry name" value="EFG_III"/>
    <property type="match status" value="1"/>
</dbReference>
<evidence type="ECO:0000313" key="8">
    <source>
        <dbReference type="WBParaSite" id="PSAMB.scaffold1685size28741.g14408.t1"/>
    </source>
</evidence>
<dbReference type="GO" id="GO:0032790">
    <property type="term" value="P:ribosome disassembly"/>
    <property type="evidence" value="ECO:0007669"/>
    <property type="project" value="TreeGrafter"/>
</dbReference>
<dbReference type="PANTHER" id="PTHR43261">
    <property type="entry name" value="TRANSLATION ELONGATION FACTOR G-RELATED"/>
    <property type="match status" value="1"/>
</dbReference>
<dbReference type="SMART" id="SM00838">
    <property type="entry name" value="EFG_C"/>
    <property type="match status" value="1"/>
</dbReference>
<feature type="domain" description="Translation elongation factor EFG/EF2" evidence="6">
    <location>
        <begin position="263"/>
        <end position="385"/>
    </location>
</feature>
<name>A0A914V9A2_9BILA</name>
<dbReference type="InterPro" id="IPR000640">
    <property type="entry name" value="EFG_V-like"/>
</dbReference>